<dbReference type="STRING" id="46177.SAMN05660976_04327"/>
<keyword evidence="1" id="KW-1133">Transmembrane helix</keyword>
<keyword evidence="1" id="KW-0472">Membrane</keyword>
<organism evidence="2 3">
    <name type="scientific">Nonomuraea pusilla</name>
    <dbReference type="NCBI Taxonomy" id="46177"/>
    <lineage>
        <taxon>Bacteria</taxon>
        <taxon>Bacillati</taxon>
        <taxon>Actinomycetota</taxon>
        <taxon>Actinomycetes</taxon>
        <taxon>Streptosporangiales</taxon>
        <taxon>Streptosporangiaceae</taxon>
        <taxon>Nonomuraea</taxon>
    </lineage>
</organism>
<reference evidence="2 3" key="1">
    <citation type="submission" date="2016-10" db="EMBL/GenBank/DDBJ databases">
        <authorList>
            <person name="de Groot N.N."/>
        </authorList>
    </citation>
    <scope>NUCLEOTIDE SEQUENCE [LARGE SCALE GENOMIC DNA]</scope>
    <source>
        <strain evidence="2 3">DSM 43357</strain>
    </source>
</reference>
<accession>A0A1H7W3U1</accession>
<feature type="transmembrane region" description="Helical" evidence="1">
    <location>
        <begin position="119"/>
        <end position="137"/>
    </location>
</feature>
<evidence type="ECO:0000256" key="1">
    <source>
        <dbReference type="SAM" id="Phobius"/>
    </source>
</evidence>
<evidence type="ECO:0000313" key="2">
    <source>
        <dbReference type="EMBL" id="SEM15647.1"/>
    </source>
</evidence>
<feature type="transmembrane region" description="Helical" evidence="1">
    <location>
        <begin position="79"/>
        <end position="99"/>
    </location>
</feature>
<feature type="transmembrane region" description="Helical" evidence="1">
    <location>
        <begin position="9"/>
        <end position="33"/>
    </location>
</feature>
<dbReference type="EMBL" id="FOBF01000010">
    <property type="protein sequence ID" value="SEM15647.1"/>
    <property type="molecule type" value="Genomic_DNA"/>
</dbReference>
<sequence>MARGARNLLVWLHVITSVGWMSQALGLFALMVYGTTAREPKAYAMAEMLDAQVLAQLANASAFTGIMLSALTRWGYFQYWWVMAKFVITLVQLYAGIFLLGPQLGALATGQQHASPAHLAGPALMASAIAFQGWLSIAKPWKRTPWAAAPARPPEPSAWFVGFLFAVPLLDLLLAARLGHPAPLFFALTAVTYPLWRRRLLRREARLRTS</sequence>
<evidence type="ECO:0000313" key="3">
    <source>
        <dbReference type="Proteomes" id="UP000198953"/>
    </source>
</evidence>
<feature type="transmembrane region" description="Helical" evidence="1">
    <location>
        <begin position="53"/>
        <end position="72"/>
    </location>
</feature>
<gene>
    <name evidence="2" type="ORF">SAMN05660976_04327</name>
</gene>
<dbReference type="Proteomes" id="UP000198953">
    <property type="component" value="Unassembled WGS sequence"/>
</dbReference>
<protein>
    <submittedName>
        <fullName evidence="2">Uncharacterized protein</fullName>
    </submittedName>
</protein>
<feature type="transmembrane region" description="Helical" evidence="1">
    <location>
        <begin position="158"/>
        <end position="176"/>
    </location>
</feature>
<name>A0A1H7W3U1_9ACTN</name>
<keyword evidence="3" id="KW-1185">Reference proteome</keyword>
<dbReference type="AlphaFoldDB" id="A0A1H7W3U1"/>
<proteinExistence type="predicted"/>
<feature type="transmembrane region" description="Helical" evidence="1">
    <location>
        <begin position="182"/>
        <end position="200"/>
    </location>
</feature>
<keyword evidence="1" id="KW-0812">Transmembrane</keyword>